<keyword evidence="7 8" id="KW-0349">Heme</keyword>
<evidence type="ECO:0000256" key="7">
    <source>
        <dbReference type="PIRSR" id="PIRSR602401-1"/>
    </source>
</evidence>
<dbReference type="PRINTS" id="PR00385">
    <property type="entry name" value="P450"/>
</dbReference>
<accession>A0AAD8EEA6</accession>
<gene>
    <name evidence="10" type="ORF">L9F63_019147</name>
</gene>
<evidence type="ECO:0000256" key="4">
    <source>
        <dbReference type="ARBA" id="ARBA00023002"/>
    </source>
</evidence>
<feature type="transmembrane region" description="Helical" evidence="9">
    <location>
        <begin position="6"/>
        <end position="26"/>
    </location>
</feature>
<dbReference type="InterPro" id="IPR002401">
    <property type="entry name" value="Cyt_P450_E_grp-I"/>
</dbReference>
<sequence length="504" mass="57178">MEPILVFSSLSYILMSIVALFVILLLQNDKRSKKTNKSSLPEAPGPKSWPVIGSLHLLGGYEVPYQAFNDLGSKYGDIVSLDLGSVRCLVVNGLENIREVLMTKGPHFDGRPNFRRYHQLFSGDKENSLAFCDWSDMQKVRREMLRAHTFPRAFSNRFHQLDSLASQEMDFMISQINQSNHHPVAIKPIVLYAIGNVFTTYFCSRRFESDDAGFTKMIDNFDKIFYEVNQGYAADFMPWLLPLHGRHLAQIGEWGHEIREFMMKEIVSSRFDDWTPEQEEEDYVDALISHVREAKQPIMNWDTAMFALEDIVGGHSAVANFLIKILAYIVTKPEVQRQIQMEVDAATGAGGACGRPVGLPDRTAMPYTEAVILESIRLISSPIVPHVANQDSSIAGYGVEKDTLIFLNNYELNMSPKLWNDPESFSPERFLVDGRIVKPEHFLPFGGGRRSCMGYKMVQLLTFITLATLLQNYNILPVQGHSYNVPIGNLALPSDTFKFNFQKR</sequence>
<dbReference type="GO" id="GO:0020037">
    <property type="term" value="F:heme binding"/>
    <property type="evidence" value="ECO:0007669"/>
    <property type="project" value="InterPro"/>
</dbReference>
<keyword evidence="4 8" id="KW-0560">Oxidoreductase</keyword>
<dbReference type="AlphaFoldDB" id="A0AAD8EEA6"/>
<evidence type="ECO:0000256" key="9">
    <source>
        <dbReference type="SAM" id="Phobius"/>
    </source>
</evidence>
<keyword evidence="11" id="KW-1185">Reference proteome</keyword>
<evidence type="ECO:0000256" key="8">
    <source>
        <dbReference type="RuleBase" id="RU000461"/>
    </source>
</evidence>
<reference evidence="10" key="2">
    <citation type="submission" date="2023-05" db="EMBL/GenBank/DDBJ databases">
        <authorList>
            <person name="Fouks B."/>
        </authorList>
    </citation>
    <scope>NUCLEOTIDE SEQUENCE</scope>
    <source>
        <strain evidence="10">Stay&amp;Tobe</strain>
        <tissue evidence="10">Testes</tissue>
    </source>
</reference>
<comment type="cofactor">
    <cofactor evidence="1 7">
        <name>heme</name>
        <dbReference type="ChEBI" id="CHEBI:30413"/>
    </cofactor>
</comment>
<evidence type="ECO:0000256" key="5">
    <source>
        <dbReference type="ARBA" id="ARBA00023004"/>
    </source>
</evidence>
<keyword evidence="6 8" id="KW-0503">Monooxygenase</keyword>
<dbReference type="SUPFAM" id="SSF48264">
    <property type="entry name" value="Cytochrome P450"/>
    <property type="match status" value="1"/>
</dbReference>
<keyword evidence="9" id="KW-1133">Transmembrane helix</keyword>
<keyword evidence="9" id="KW-0812">Transmembrane</keyword>
<organism evidence="10 11">
    <name type="scientific">Diploptera punctata</name>
    <name type="common">Pacific beetle cockroach</name>
    <dbReference type="NCBI Taxonomy" id="6984"/>
    <lineage>
        <taxon>Eukaryota</taxon>
        <taxon>Metazoa</taxon>
        <taxon>Ecdysozoa</taxon>
        <taxon>Arthropoda</taxon>
        <taxon>Hexapoda</taxon>
        <taxon>Insecta</taxon>
        <taxon>Pterygota</taxon>
        <taxon>Neoptera</taxon>
        <taxon>Polyneoptera</taxon>
        <taxon>Dictyoptera</taxon>
        <taxon>Blattodea</taxon>
        <taxon>Blaberoidea</taxon>
        <taxon>Blaberidae</taxon>
        <taxon>Diplopterinae</taxon>
        <taxon>Diploptera</taxon>
    </lineage>
</organism>
<keyword evidence="3 7" id="KW-0479">Metal-binding</keyword>
<dbReference type="InterPro" id="IPR017972">
    <property type="entry name" value="Cyt_P450_CS"/>
</dbReference>
<dbReference type="Proteomes" id="UP001233999">
    <property type="component" value="Unassembled WGS sequence"/>
</dbReference>
<evidence type="ECO:0000256" key="3">
    <source>
        <dbReference type="ARBA" id="ARBA00022723"/>
    </source>
</evidence>
<proteinExistence type="inferred from homology"/>
<evidence type="ECO:0000256" key="6">
    <source>
        <dbReference type="ARBA" id="ARBA00023033"/>
    </source>
</evidence>
<keyword evidence="9" id="KW-0472">Membrane</keyword>
<feature type="binding site" description="axial binding residue" evidence="7">
    <location>
        <position position="452"/>
    </location>
    <ligand>
        <name>heme</name>
        <dbReference type="ChEBI" id="CHEBI:30413"/>
    </ligand>
    <ligandPart>
        <name>Fe</name>
        <dbReference type="ChEBI" id="CHEBI:18248"/>
    </ligandPart>
</feature>
<dbReference type="PRINTS" id="PR00463">
    <property type="entry name" value="EP450I"/>
</dbReference>
<dbReference type="GO" id="GO:0004497">
    <property type="term" value="F:monooxygenase activity"/>
    <property type="evidence" value="ECO:0007669"/>
    <property type="project" value="UniProtKB-KW"/>
</dbReference>
<dbReference type="PANTHER" id="PTHR24303">
    <property type="entry name" value="HEME-BINDING MONOOXYGENASE FAMILY"/>
    <property type="match status" value="1"/>
</dbReference>
<evidence type="ECO:0000313" key="10">
    <source>
        <dbReference type="EMBL" id="KAJ9587320.1"/>
    </source>
</evidence>
<name>A0AAD8EEA6_DIPPU</name>
<dbReference type="GO" id="GO:0005506">
    <property type="term" value="F:iron ion binding"/>
    <property type="evidence" value="ECO:0007669"/>
    <property type="project" value="InterPro"/>
</dbReference>
<dbReference type="PROSITE" id="PS00086">
    <property type="entry name" value="CYTOCHROME_P450"/>
    <property type="match status" value="1"/>
</dbReference>
<dbReference type="InterPro" id="IPR001128">
    <property type="entry name" value="Cyt_P450"/>
</dbReference>
<dbReference type="Gene3D" id="1.10.630.10">
    <property type="entry name" value="Cytochrome P450"/>
    <property type="match status" value="1"/>
</dbReference>
<dbReference type="InterPro" id="IPR036396">
    <property type="entry name" value="Cyt_P450_sf"/>
</dbReference>
<evidence type="ECO:0000256" key="1">
    <source>
        <dbReference type="ARBA" id="ARBA00001971"/>
    </source>
</evidence>
<dbReference type="Pfam" id="PF00067">
    <property type="entry name" value="p450"/>
    <property type="match status" value="1"/>
</dbReference>
<reference evidence="10" key="1">
    <citation type="journal article" date="2023" name="IScience">
        <title>Live-bearing cockroach genome reveals convergent evolutionary mechanisms linked to viviparity in insects and beyond.</title>
        <authorList>
            <person name="Fouks B."/>
            <person name="Harrison M.C."/>
            <person name="Mikhailova A.A."/>
            <person name="Marchal E."/>
            <person name="English S."/>
            <person name="Carruthers M."/>
            <person name="Jennings E.C."/>
            <person name="Chiamaka E.L."/>
            <person name="Frigard R.A."/>
            <person name="Pippel M."/>
            <person name="Attardo G.M."/>
            <person name="Benoit J.B."/>
            <person name="Bornberg-Bauer E."/>
            <person name="Tobe S.S."/>
        </authorList>
    </citation>
    <scope>NUCLEOTIDE SEQUENCE</scope>
    <source>
        <strain evidence="10">Stay&amp;Tobe</strain>
    </source>
</reference>
<dbReference type="PANTHER" id="PTHR24303:SF27">
    <property type="entry name" value="CYTOCHROME P450 307B1"/>
    <property type="match status" value="1"/>
</dbReference>
<evidence type="ECO:0000256" key="2">
    <source>
        <dbReference type="ARBA" id="ARBA00010617"/>
    </source>
</evidence>
<protein>
    <submittedName>
        <fullName evidence="10">Uncharacterized protein</fullName>
    </submittedName>
</protein>
<dbReference type="GO" id="GO:0016705">
    <property type="term" value="F:oxidoreductase activity, acting on paired donors, with incorporation or reduction of molecular oxygen"/>
    <property type="evidence" value="ECO:0007669"/>
    <property type="project" value="InterPro"/>
</dbReference>
<evidence type="ECO:0000313" key="11">
    <source>
        <dbReference type="Proteomes" id="UP001233999"/>
    </source>
</evidence>
<comment type="caution">
    <text evidence="10">The sequence shown here is derived from an EMBL/GenBank/DDBJ whole genome shotgun (WGS) entry which is preliminary data.</text>
</comment>
<keyword evidence="5 7" id="KW-0408">Iron</keyword>
<comment type="similarity">
    <text evidence="2 8">Belongs to the cytochrome P450 family.</text>
</comment>
<dbReference type="EMBL" id="JASPKZ010006452">
    <property type="protein sequence ID" value="KAJ9587320.1"/>
    <property type="molecule type" value="Genomic_DNA"/>
</dbReference>